<keyword evidence="2" id="KW-1185">Reference proteome</keyword>
<organism evidence="1 2">
    <name type="scientific">Senna tora</name>
    <dbReference type="NCBI Taxonomy" id="362788"/>
    <lineage>
        <taxon>Eukaryota</taxon>
        <taxon>Viridiplantae</taxon>
        <taxon>Streptophyta</taxon>
        <taxon>Embryophyta</taxon>
        <taxon>Tracheophyta</taxon>
        <taxon>Spermatophyta</taxon>
        <taxon>Magnoliopsida</taxon>
        <taxon>eudicotyledons</taxon>
        <taxon>Gunneridae</taxon>
        <taxon>Pentapetalae</taxon>
        <taxon>rosids</taxon>
        <taxon>fabids</taxon>
        <taxon>Fabales</taxon>
        <taxon>Fabaceae</taxon>
        <taxon>Caesalpinioideae</taxon>
        <taxon>Cassia clade</taxon>
        <taxon>Senna</taxon>
    </lineage>
</organism>
<comment type="caution">
    <text evidence="1">The sequence shown here is derived from an EMBL/GenBank/DDBJ whole genome shotgun (WGS) entry which is preliminary data.</text>
</comment>
<dbReference type="PANTHER" id="PTHR33647:SF5">
    <property type="entry name" value="OS01G0793900 PROTEIN"/>
    <property type="match status" value="1"/>
</dbReference>
<dbReference type="Proteomes" id="UP000634136">
    <property type="component" value="Unassembled WGS sequence"/>
</dbReference>
<accession>A0A834WG44</accession>
<sequence>MGNCLKPQASRRIAADVDYESDSDWISPVTEGGFAAKNGGKVTEVKIKITKKELEKLISRMEVKEMRADQVLAKLMSYGGSGYEVNQHQRSWRPALQSIPEVN</sequence>
<reference evidence="1" key="1">
    <citation type="submission" date="2020-09" db="EMBL/GenBank/DDBJ databases">
        <title>Genome-Enabled Discovery of Anthraquinone Biosynthesis in Senna tora.</title>
        <authorList>
            <person name="Kang S.-H."/>
            <person name="Pandey R.P."/>
            <person name="Lee C.-M."/>
            <person name="Sim J.-S."/>
            <person name="Jeong J.-T."/>
            <person name="Choi B.-S."/>
            <person name="Jung M."/>
            <person name="Ginzburg D."/>
            <person name="Zhao K."/>
            <person name="Won S.Y."/>
            <person name="Oh T.-J."/>
            <person name="Yu Y."/>
            <person name="Kim N.-H."/>
            <person name="Lee O.R."/>
            <person name="Lee T.-H."/>
            <person name="Bashyal P."/>
            <person name="Kim T.-S."/>
            <person name="Lee W.-H."/>
            <person name="Kawkins C."/>
            <person name="Kim C.-K."/>
            <person name="Kim J.S."/>
            <person name="Ahn B.O."/>
            <person name="Rhee S.Y."/>
            <person name="Sohng J.K."/>
        </authorList>
    </citation>
    <scope>NUCLEOTIDE SEQUENCE</scope>
    <source>
        <tissue evidence="1">Leaf</tissue>
    </source>
</reference>
<dbReference type="EMBL" id="JAAIUW010000009">
    <property type="protein sequence ID" value="KAF7815824.1"/>
    <property type="molecule type" value="Genomic_DNA"/>
</dbReference>
<evidence type="ECO:0000313" key="1">
    <source>
        <dbReference type="EMBL" id="KAF7815824.1"/>
    </source>
</evidence>
<protein>
    <submittedName>
        <fullName evidence="1">DUF4228 domain protein</fullName>
    </submittedName>
</protein>
<dbReference type="OrthoDB" id="610799at2759"/>
<dbReference type="AlphaFoldDB" id="A0A834WG44"/>
<name>A0A834WG44_9FABA</name>
<evidence type="ECO:0000313" key="2">
    <source>
        <dbReference type="Proteomes" id="UP000634136"/>
    </source>
</evidence>
<proteinExistence type="predicted"/>
<gene>
    <name evidence="1" type="ORF">G2W53_029793</name>
</gene>
<dbReference type="PANTHER" id="PTHR33647">
    <property type="entry name" value="OS01G0793900 PROTEIN"/>
    <property type="match status" value="1"/>
</dbReference>